<comment type="caution">
    <text evidence="4">The sequence shown here is derived from an EMBL/GenBank/DDBJ whole genome shotgun (WGS) entry which is preliminary data.</text>
</comment>
<dbReference type="InterPro" id="IPR000488">
    <property type="entry name" value="Death_dom"/>
</dbReference>
<dbReference type="GO" id="GO:0007165">
    <property type="term" value="P:signal transduction"/>
    <property type="evidence" value="ECO:0007669"/>
    <property type="project" value="InterPro"/>
</dbReference>
<accession>A0A3S0ZQ39</accession>
<evidence type="ECO:0000259" key="3">
    <source>
        <dbReference type="PROSITE" id="PS50168"/>
    </source>
</evidence>
<dbReference type="CDD" id="cd01670">
    <property type="entry name" value="Death"/>
    <property type="match status" value="1"/>
</dbReference>
<dbReference type="PANTHER" id="PTHR48169">
    <property type="entry name" value="DED DOMAIN-CONTAINING PROTEIN"/>
    <property type="match status" value="1"/>
</dbReference>
<evidence type="ECO:0000259" key="2">
    <source>
        <dbReference type="PROSITE" id="PS50017"/>
    </source>
</evidence>
<evidence type="ECO:0000313" key="4">
    <source>
        <dbReference type="EMBL" id="RUS72671.1"/>
    </source>
</evidence>
<dbReference type="AlphaFoldDB" id="A0A3S0ZQ39"/>
<evidence type="ECO:0008006" key="6">
    <source>
        <dbReference type="Google" id="ProtNLM"/>
    </source>
</evidence>
<organism evidence="4 5">
    <name type="scientific">Elysia chlorotica</name>
    <name type="common">Eastern emerald elysia</name>
    <name type="synonym">Sea slug</name>
    <dbReference type="NCBI Taxonomy" id="188477"/>
    <lineage>
        <taxon>Eukaryota</taxon>
        <taxon>Metazoa</taxon>
        <taxon>Spiralia</taxon>
        <taxon>Lophotrochozoa</taxon>
        <taxon>Mollusca</taxon>
        <taxon>Gastropoda</taxon>
        <taxon>Heterobranchia</taxon>
        <taxon>Euthyneura</taxon>
        <taxon>Panpulmonata</taxon>
        <taxon>Sacoglossa</taxon>
        <taxon>Placobranchoidea</taxon>
        <taxon>Plakobranchidae</taxon>
        <taxon>Elysia</taxon>
    </lineage>
</organism>
<keyword evidence="5" id="KW-1185">Reference proteome</keyword>
<keyword evidence="1" id="KW-0053">Apoptosis</keyword>
<dbReference type="Proteomes" id="UP000271974">
    <property type="component" value="Unassembled WGS sequence"/>
</dbReference>
<dbReference type="InterPro" id="IPR001875">
    <property type="entry name" value="DED_dom"/>
</dbReference>
<dbReference type="PROSITE" id="PS50168">
    <property type="entry name" value="DED"/>
    <property type="match status" value="1"/>
</dbReference>
<sequence length="189" mass="21489">MSDYQSQEFRAMVVKTAGKIEPDDLKNLKSLCKDCIGQRDLSKITSAIELFDEIEKKKKLNPNDVSFLIYLLEIGCKNGPMLLPDVQLYRNKWSSAQGLSEEKRQIAQYISNNLGRCWKNALRFTGLPDEQIDILVEDNPGKTQESIYKGFCKCFSDPTINASVENVLEALEKAGMKKLADEIKKCHYN</sequence>
<dbReference type="InterPro" id="IPR011029">
    <property type="entry name" value="DEATH-like_dom_sf"/>
</dbReference>
<dbReference type="Gene3D" id="1.10.533.10">
    <property type="entry name" value="Death Domain, Fas"/>
    <property type="match status" value="2"/>
</dbReference>
<dbReference type="SMART" id="SM00031">
    <property type="entry name" value="DED"/>
    <property type="match status" value="1"/>
</dbReference>
<dbReference type="PANTHER" id="PTHR48169:SF7">
    <property type="entry name" value="CASPASE 10"/>
    <property type="match status" value="1"/>
</dbReference>
<dbReference type="PROSITE" id="PS50017">
    <property type="entry name" value="DEATH_DOMAIN"/>
    <property type="match status" value="1"/>
</dbReference>
<name>A0A3S0ZQ39_ELYCH</name>
<feature type="domain" description="Death" evidence="2">
    <location>
        <begin position="103"/>
        <end position="187"/>
    </location>
</feature>
<gene>
    <name evidence="4" type="ORF">EGW08_019567</name>
</gene>
<feature type="domain" description="DED" evidence="3">
    <location>
        <begin position="8"/>
        <end position="72"/>
    </location>
</feature>
<dbReference type="EMBL" id="RQTK01001034">
    <property type="protein sequence ID" value="RUS72671.1"/>
    <property type="molecule type" value="Genomic_DNA"/>
</dbReference>
<dbReference type="STRING" id="188477.A0A3S0ZQ39"/>
<dbReference type="OrthoDB" id="100767at2759"/>
<proteinExistence type="predicted"/>
<reference evidence="4 5" key="1">
    <citation type="submission" date="2019-01" db="EMBL/GenBank/DDBJ databases">
        <title>A draft genome assembly of the solar-powered sea slug Elysia chlorotica.</title>
        <authorList>
            <person name="Cai H."/>
            <person name="Li Q."/>
            <person name="Fang X."/>
            <person name="Li J."/>
            <person name="Curtis N.E."/>
            <person name="Altenburger A."/>
            <person name="Shibata T."/>
            <person name="Feng M."/>
            <person name="Maeda T."/>
            <person name="Schwartz J.A."/>
            <person name="Shigenobu S."/>
            <person name="Lundholm N."/>
            <person name="Nishiyama T."/>
            <person name="Yang H."/>
            <person name="Hasebe M."/>
            <person name="Li S."/>
            <person name="Pierce S.K."/>
            <person name="Wang J."/>
        </authorList>
    </citation>
    <scope>NUCLEOTIDE SEQUENCE [LARGE SCALE GENOMIC DNA]</scope>
    <source>
        <strain evidence="4">EC2010</strain>
        <tissue evidence="4">Whole organism of an adult</tissue>
    </source>
</reference>
<dbReference type="Pfam" id="PF00531">
    <property type="entry name" value="Death"/>
    <property type="match status" value="1"/>
</dbReference>
<dbReference type="SUPFAM" id="SSF47986">
    <property type="entry name" value="DEATH domain"/>
    <property type="match status" value="2"/>
</dbReference>
<dbReference type="Pfam" id="PF01335">
    <property type="entry name" value="DED"/>
    <property type="match status" value="1"/>
</dbReference>
<dbReference type="GO" id="GO:0006915">
    <property type="term" value="P:apoptotic process"/>
    <property type="evidence" value="ECO:0007669"/>
    <property type="project" value="UniProtKB-KW"/>
</dbReference>
<protein>
    <recommendedName>
        <fullName evidence="6">Death domain-containing protein</fullName>
    </recommendedName>
</protein>
<evidence type="ECO:0000313" key="5">
    <source>
        <dbReference type="Proteomes" id="UP000271974"/>
    </source>
</evidence>
<dbReference type="GO" id="GO:0042981">
    <property type="term" value="P:regulation of apoptotic process"/>
    <property type="evidence" value="ECO:0007669"/>
    <property type="project" value="InterPro"/>
</dbReference>
<evidence type="ECO:0000256" key="1">
    <source>
        <dbReference type="ARBA" id="ARBA00022703"/>
    </source>
</evidence>